<gene>
    <name evidence="2" type="ORF">PHPALM_9890</name>
</gene>
<dbReference type="Proteomes" id="UP000237271">
    <property type="component" value="Unassembled WGS sequence"/>
</dbReference>
<organism evidence="2 3">
    <name type="scientific">Phytophthora palmivora</name>
    <dbReference type="NCBI Taxonomy" id="4796"/>
    <lineage>
        <taxon>Eukaryota</taxon>
        <taxon>Sar</taxon>
        <taxon>Stramenopiles</taxon>
        <taxon>Oomycota</taxon>
        <taxon>Peronosporomycetes</taxon>
        <taxon>Peronosporales</taxon>
        <taxon>Peronosporaceae</taxon>
        <taxon>Phytophthora</taxon>
    </lineage>
</organism>
<protein>
    <submittedName>
        <fullName evidence="2">Uncharacterized protein</fullName>
    </submittedName>
</protein>
<dbReference type="EMBL" id="NCKW01005206">
    <property type="protein sequence ID" value="POM73279.1"/>
    <property type="molecule type" value="Genomic_DNA"/>
</dbReference>
<sequence>MPLYSQKTVGKLTTKTTNTRENSGPPLDQAKRVREYLVKRKGYNEPEWLPVSQSSYGALHYEYNQGAKARARFQAMRAGEDHPRLE</sequence>
<reference evidence="2 3" key="1">
    <citation type="journal article" date="2017" name="Genome Biol. Evol.">
        <title>Phytophthora megakarya and P. palmivora, closely related causal agents of cacao black pod rot, underwent increases in genome sizes and gene numbers by different mechanisms.</title>
        <authorList>
            <person name="Ali S.S."/>
            <person name="Shao J."/>
            <person name="Lary D.J."/>
            <person name="Kronmiller B."/>
            <person name="Shen D."/>
            <person name="Strem M.D."/>
            <person name="Amoako-Attah I."/>
            <person name="Akrofi A.Y."/>
            <person name="Begoude B.A."/>
            <person name="Ten Hoopen G.M."/>
            <person name="Coulibaly K."/>
            <person name="Kebe B.I."/>
            <person name="Melnick R.L."/>
            <person name="Guiltinan M.J."/>
            <person name="Tyler B.M."/>
            <person name="Meinhardt L.W."/>
            <person name="Bailey B.A."/>
        </authorList>
    </citation>
    <scope>NUCLEOTIDE SEQUENCE [LARGE SCALE GENOMIC DNA]</scope>
    <source>
        <strain evidence="3">sbr112.9</strain>
    </source>
</reference>
<keyword evidence="3" id="KW-1185">Reference proteome</keyword>
<evidence type="ECO:0000256" key="1">
    <source>
        <dbReference type="SAM" id="MobiDB-lite"/>
    </source>
</evidence>
<dbReference type="AlphaFoldDB" id="A0A2P4Y6G6"/>
<name>A0A2P4Y6G6_9STRA</name>
<feature type="compositionally biased region" description="Low complexity" evidence="1">
    <location>
        <begin position="7"/>
        <end position="19"/>
    </location>
</feature>
<comment type="caution">
    <text evidence="2">The sequence shown here is derived from an EMBL/GenBank/DDBJ whole genome shotgun (WGS) entry which is preliminary data.</text>
</comment>
<proteinExistence type="predicted"/>
<dbReference type="OrthoDB" id="109268at2759"/>
<feature type="region of interest" description="Disordered" evidence="1">
    <location>
        <begin position="1"/>
        <end position="32"/>
    </location>
</feature>
<accession>A0A2P4Y6G6</accession>
<evidence type="ECO:0000313" key="2">
    <source>
        <dbReference type="EMBL" id="POM73279.1"/>
    </source>
</evidence>
<evidence type="ECO:0000313" key="3">
    <source>
        <dbReference type="Proteomes" id="UP000237271"/>
    </source>
</evidence>